<keyword evidence="4" id="KW-1185">Reference proteome</keyword>
<dbReference type="InterPro" id="IPR006829">
    <property type="entry name" value="LXG_dom"/>
</dbReference>
<evidence type="ECO:0000256" key="1">
    <source>
        <dbReference type="ARBA" id="ARBA00034117"/>
    </source>
</evidence>
<reference evidence="3 4" key="2">
    <citation type="submission" date="2024-03" db="EMBL/GenBank/DDBJ databases">
        <title>The Genome Sequence of Enterococcus sp. DIV0205d.</title>
        <authorList>
            <consortium name="The Broad Institute Genomics Platform"/>
            <consortium name="The Broad Institute Microbial Omics Core"/>
            <consortium name="The Broad Institute Genomic Center for Infectious Diseases"/>
            <person name="Earl A."/>
            <person name="Manson A."/>
            <person name="Gilmore M."/>
            <person name="Schwartman J."/>
            <person name="Shea T."/>
            <person name="Abouelleil A."/>
            <person name="Cao P."/>
            <person name="Chapman S."/>
            <person name="Cusick C."/>
            <person name="Young S."/>
            <person name="Neafsey D."/>
            <person name="Nusbaum C."/>
            <person name="Birren B."/>
        </authorList>
    </citation>
    <scope>NUCLEOTIDE SEQUENCE [LARGE SCALE GENOMIC DNA]</scope>
    <source>
        <strain evidence="3 4">7F3_DIV0205</strain>
    </source>
</reference>
<dbReference type="RefSeq" id="WP_086314728.1">
    <property type="nucleotide sequence ID" value="NZ_CP147244.1"/>
</dbReference>
<evidence type="ECO:0000259" key="2">
    <source>
        <dbReference type="PROSITE" id="PS51756"/>
    </source>
</evidence>
<name>A0AAQ3WAD6_9ENTE</name>
<reference evidence="4" key="1">
    <citation type="submission" date="2017-05" db="EMBL/GenBank/DDBJ databases">
        <title>The Genome Sequence of EEnterococcus faecalis 9F2_4866.</title>
        <authorList>
            <consortium name="The Broad Institute Genomics Platform"/>
            <consortium name="The Broad Institute Genomic Center for Infectious Diseases"/>
            <person name="Earl A."/>
            <person name="Manson A."/>
            <person name="Schwartman J."/>
            <person name="Gilmore M."/>
            <person name="Abouelleil A."/>
            <person name="Cao P."/>
            <person name="Chapman S."/>
            <person name="Cusick C."/>
            <person name="Shea T."/>
            <person name="Young S."/>
            <person name="Neafsey D."/>
            <person name="Nusbaum C."/>
            <person name="Birren B."/>
        </authorList>
    </citation>
    <scope>NUCLEOTIDE SEQUENCE [LARGE SCALE GENOMIC DNA]</scope>
    <source>
        <strain evidence="4">7F3_DIV0205</strain>
    </source>
</reference>
<evidence type="ECO:0000313" key="4">
    <source>
        <dbReference type="Proteomes" id="UP000194948"/>
    </source>
</evidence>
<dbReference type="EMBL" id="CP147244">
    <property type="protein sequence ID" value="WYK01204.1"/>
    <property type="molecule type" value="Genomic_DNA"/>
</dbReference>
<proteinExistence type="inferred from homology"/>
<comment type="similarity">
    <text evidence="1">In the N-terminal section; belongs to the LXG family.</text>
</comment>
<dbReference type="AlphaFoldDB" id="A0AAQ3WAD6"/>
<sequence>MTTVKISEVQDWSNNLSTFTTEFSGKLDTLKEASNGLATLESFDGNGAGSVKNYLKDTHSKLAESYKEAVSSFSDEVKRSLTDFSSQVDNSGDCVIKKSEIETFKTTVETQYKSVKTSLKTINTEFSNVSSICSVSKIELTEANEAWTELKKIIKTMFEDLQTFESSFSGVLSIFSTQLDGLNQVSQTMGQIGEVGLNNYNAKNFSKLNDVWGNLDILKDGYKLGKGLKFFEQCIKDGSLVLVENANGQKIWKVTTKKLYDMINTTRRPWRSGSQFRYVSEWNGTFKSGTMGLFEEKFQLPNTHPAYLKPGGLKNSVKGIGSATWKGALDDFKPSSFKGLNNLGRGLFIANVGMSAWDNFSDAHNDPSLTTTEANFAGAVNTATDVAIGGATWAGSMATAAAIGTAICPGGGTVAAVAVTAGAIGISIGVNWVLDKTGIKDTVKDIGKGAVKAVSGGLNWAGKKLGSFFS</sequence>
<feature type="domain" description="LXG" evidence="2">
    <location>
        <begin position="1"/>
        <end position="225"/>
    </location>
</feature>
<accession>A0AAQ3WAD6</accession>
<dbReference type="PROSITE" id="PS51756">
    <property type="entry name" value="LXG"/>
    <property type="match status" value="1"/>
</dbReference>
<dbReference type="Proteomes" id="UP000194948">
    <property type="component" value="Chromosome"/>
</dbReference>
<protein>
    <recommendedName>
        <fullName evidence="2">LXG domain-containing protein</fullName>
    </recommendedName>
</protein>
<gene>
    <name evidence="3" type="ORF">A5821_002341</name>
</gene>
<evidence type="ECO:0000313" key="3">
    <source>
        <dbReference type="EMBL" id="WYK01204.1"/>
    </source>
</evidence>
<organism evidence="3 4">
    <name type="scientific">Candidatus Enterococcus palustris</name>
    <dbReference type="NCBI Taxonomy" id="1834189"/>
    <lineage>
        <taxon>Bacteria</taxon>
        <taxon>Bacillati</taxon>
        <taxon>Bacillota</taxon>
        <taxon>Bacilli</taxon>
        <taxon>Lactobacillales</taxon>
        <taxon>Enterococcaceae</taxon>
        <taxon>Enterococcus</taxon>
    </lineage>
</organism>
<dbReference type="Pfam" id="PF04740">
    <property type="entry name" value="LXG"/>
    <property type="match status" value="1"/>
</dbReference>